<feature type="binding site" evidence="9">
    <location>
        <position position="436"/>
    </location>
    <ligand>
        <name>phosphoenolpyruvate</name>
        <dbReference type="ChEBI" id="CHEBI:58702"/>
    </ligand>
</feature>
<keyword evidence="4 9" id="KW-0963">Cytoplasm</keyword>
<feature type="binding site" evidence="9">
    <location>
        <position position="144"/>
    </location>
    <ligand>
        <name>phosphoenolpyruvate</name>
        <dbReference type="ChEBI" id="CHEBI:58702"/>
    </ligand>
</feature>
<dbReference type="PROSITE" id="PS00104">
    <property type="entry name" value="EPSP_SYNTHASE_1"/>
    <property type="match status" value="1"/>
</dbReference>
<dbReference type="SUPFAM" id="SSF55205">
    <property type="entry name" value="EPT/RTPC-like"/>
    <property type="match status" value="1"/>
</dbReference>
<feature type="binding site" evidence="9">
    <location>
        <position position="23"/>
    </location>
    <ligand>
        <name>3-phosphoshikimate</name>
        <dbReference type="ChEBI" id="CHEBI:145989"/>
    </ligand>
</feature>
<dbReference type="Pfam" id="PF00275">
    <property type="entry name" value="EPSP_synthase"/>
    <property type="match status" value="3"/>
</dbReference>
<sequence>MNQIKLYKAKSLRGEITPPPDKSITHRAIMFTSLADGKSIIRNPLLAEDPVSTMNAMRALGVTIEAEGLRLKAEGSGQKIKNQNNFGLQPAALIVHGKGLHGLREPFDVINCGNSGTTARLISGILAGNPFFSVLTGDDSLKQRPMARVINPLRKMGARIMARHDDKYLPMAIKGGGLKAIRYEMPVASAQVKSCLILAGLYAEGTTEIIEPQKSRDHTERMLRAMGAEIKAGEEVKRLRGEEEKLYPIHPFNHSPLHPFTTSVSLTSNLKPFDITVPGDFSSAAFFIVGALIVPHSEVLIRNVVLNPTRTGLLDVIKEMGADLEIDNIRDVSGEPVGDIYVKTADSLKAVKIARERIPSLIDEFPVLCILATQADGITEIRGAEELRIKESDRIKAMATQLKKLGIELEEYPDGIAIKGKTSLKGAIVESYHDHRIAMSLAIAALVAEGVTTIDNASCVDISFPGFFEELKRLYIAHG</sequence>
<name>A0A7G1H134_9BACT</name>
<keyword evidence="12" id="KW-1185">Reference proteome</keyword>
<feature type="binding site" evidence="9">
    <location>
        <position position="191"/>
    </location>
    <ligand>
        <name>3-phosphoshikimate</name>
        <dbReference type="ChEBI" id="CHEBI:145989"/>
    </ligand>
</feature>
<dbReference type="GO" id="GO:0008652">
    <property type="term" value="P:amino acid biosynthetic process"/>
    <property type="evidence" value="ECO:0007669"/>
    <property type="project" value="UniProtKB-KW"/>
</dbReference>
<evidence type="ECO:0000256" key="3">
    <source>
        <dbReference type="ARBA" id="ARBA00009948"/>
    </source>
</evidence>
<evidence type="ECO:0000313" key="11">
    <source>
        <dbReference type="EMBL" id="BCB95387.1"/>
    </source>
</evidence>
<feature type="binding site" evidence="9">
    <location>
        <position position="116"/>
    </location>
    <ligand>
        <name>phosphoenolpyruvate</name>
        <dbReference type="ChEBI" id="CHEBI:58702"/>
    </ligand>
</feature>
<feature type="binding site" evidence="9">
    <location>
        <position position="27"/>
    </location>
    <ligand>
        <name>3-phosphoshikimate</name>
        <dbReference type="ChEBI" id="CHEBI:145989"/>
    </ligand>
</feature>
<dbReference type="PIRSF" id="PIRSF000505">
    <property type="entry name" value="EPSPS"/>
    <property type="match status" value="1"/>
</dbReference>
<evidence type="ECO:0000256" key="1">
    <source>
        <dbReference type="ARBA" id="ARBA00002174"/>
    </source>
</evidence>
<evidence type="ECO:0000256" key="8">
    <source>
        <dbReference type="ARBA" id="ARBA00044633"/>
    </source>
</evidence>
<keyword evidence="5 9" id="KW-0028">Amino-acid biosynthesis</keyword>
<proteinExistence type="inferred from homology"/>
<evidence type="ECO:0000256" key="4">
    <source>
        <dbReference type="ARBA" id="ARBA00022490"/>
    </source>
</evidence>
<dbReference type="FunFam" id="3.65.10.10:FF:000006">
    <property type="entry name" value="3-phosphoshikimate 1-carboxyvinyltransferase"/>
    <property type="match status" value="1"/>
</dbReference>
<dbReference type="KEGG" id="dtp:JZK55_03090"/>
<keyword evidence="7 9" id="KW-0057">Aromatic amino acid biosynthesis</keyword>
<feature type="binding site" evidence="9">
    <location>
        <position position="22"/>
    </location>
    <ligand>
        <name>phosphoenolpyruvate</name>
        <dbReference type="ChEBI" id="CHEBI:58702"/>
    </ligand>
</feature>
<feature type="binding site" evidence="9">
    <location>
        <position position="363"/>
    </location>
    <ligand>
        <name>3-phosphoshikimate</name>
        <dbReference type="ChEBI" id="CHEBI:145989"/>
    </ligand>
</feature>
<evidence type="ECO:0000256" key="5">
    <source>
        <dbReference type="ARBA" id="ARBA00022605"/>
    </source>
</evidence>
<feature type="active site" description="Proton acceptor" evidence="9">
    <location>
        <position position="363"/>
    </location>
</feature>
<dbReference type="GO" id="GO:0009423">
    <property type="term" value="P:chorismate biosynthetic process"/>
    <property type="evidence" value="ECO:0007669"/>
    <property type="project" value="UniProtKB-UniRule"/>
</dbReference>
<comment type="pathway">
    <text evidence="2 9">Metabolic intermediate biosynthesis; chorismate biosynthesis; chorismate from D-erythrose 4-phosphate and phosphoenolpyruvate: step 6/7.</text>
</comment>
<feature type="binding site" evidence="9">
    <location>
        <position position="189"/>
    </location>
    <ligand>
        <name>3-phosphoshikimate</name>
        <dbReference type="ChEBI" id="CHEBI:145989"/>
    </ligand>
</feature>
<dbReference type="InterPro" id="IPR013792">
    <property type="entry name" value="RNA3'P_cycl/enolpyr_Trfase_a/b"/>
</dbReference>
<dbReference type="PANTHER" id="PTHR21090">
    <property type="entry name" value="AROM/DEHYDROQUINATE SYNTHASE"/>
    <property type="match status" value="1"/>
</dbReference>
<dbReference type="Proteomes" id="UP000516360">
    <property type="component" value="Chromosome"/>
</dbReference>
<dbReference type="Gene3D" id="3.65.10.10">
    <property type="entry name" value="Enolpyruvate transferase domain"/>
    <property type="match status" value="2"/>
</dbReference>
<comment type="function">
    <text evidence="1 9">Catalyzes the transfer of the enolpyruvyl moiety of phosphoenolpyruvate (PEP) to the 5-hydroxyl of shikimate-3-phosphate (S3P) to produce enolpyruvyl shikimate-3-phosphate and inorganic phosphate.</text>
</comment>
<dbReference type="InterPro" id="IPR006264">
    <property type="entry name" value="EPSP_synthase"/>
</dbReference>
<dbReference type="RefSeq" id="WP_203472887.1">
    <property type="nucleotide sequence ID" value="NZ_AP022873.1"/>
</dbReference>
<gene>
    <name evidence="9 11" type="primary">aroA</name>
    <name evidence="11" type="ORF">JZK55_03090</name>
</gene>
<evidence type="ECO:0000256" key="2">
    <source>
        <dbReference type="ARBA" id="ARBA00004811"/>
    </source>
</evidence>
<dbReference type="GO" id="GO:0009073">
    <property type="term" value="P:aromatic amino acid family biosynthetic process"/>
    <property type="evidence" value="ECO:0007669"/>
    <property type="project" value="UniProtKB-KW"/>
</dbReference>
<organism evidence="11 12">
    <name type="scientific">Dissulfurispira thermophila</name>
    <dbReference type="NCBI Taxonomy" id="2715679"/>
    <lineage>
        <taxon>Bacteria</taxon>
        <taxon>Pseudomonadati</taxon>
        <taxon>Nitrospirota</taxon>
        <taxon>Thermodesulfovibrionia</taxon>
        <taxon>Thermodesulfovibrionales</taxon>
        <taxon>Dissulfurispiraceae</taxon>
        <taxon>Dissulfurispira</taxon>
    </lineage>
</organism>
<evidence type="ECO:0000256" key="7">
    <source>
        <dbReference type="ARBA" id="ARBA00023141"/>
    </source>
</evidence>
<evidence type="ECO:0000256" key="9">
    <source>
        <dbReference type="HAMAP-Rule" id="MF_00210"/>
    </source>
</evidence>
<feature type="domain" description="Enolpyruvate transferase" evidence="10">
    <location>
        <begin position="269"/>
        <end position="471"/>
    </location>
</feature>
<feature type="binding site" evidence="9">
    <location>
        <position position="191"/>
    </location>
    <ligand>
        <name>phosphoenolpyruvate</name>
        <dbReference type="ChEBI" id="CHEBI:58702"/>
    </ligand>
</feature>
<dbReference type="FunFam" id="3.65.10.10:FF:000005">
    <property type="entry name" value="3-phosphoshikimate 1-carboxyvinyltransferase"/>
    <property type="match status" value="1"/>
</dbReference>
<comment type="subcellular location">
    <subcellularLocation>
        <location evidence="9">Cytoplasm</location>
    </subcellularLocation>
</comment>
<dbReference type="EMBL" id="AP022873">
    <property type="protein sequence ID" value="BCB95387.1"/>
    <property type="molecule type" value="Genomic_DNA"/>
</dbReference>
<feature type="binding site" evidence="9">
    <location>
        <position position="22"/>
    </location>
    <ligand>
        <name>3-phosphoshikimate</name>
        <dbReference type="ChEBI" id="CHEBI:145989"/>
    </ligand>
</feature>
<protein>
    <recommendedName>
        <fullName evidence="9">3-phosphoshikimate 1-carboxyvinyltransferase</fullName>
        <ecNumber evidence="9">2.5.1.19</ecNumber>
    </recommendedName>
    <alternativeName>
        <fullName evidence="9">5-enolpyruvylshikimate-3-phosphate synthase</fullName>
        <shortName evidence="9">EPSP synthase</shortName>
        <shortName evidence="9">EPSPS</shortName>
    </alternativeName>
</protein>
<dbReference type="InterPro" id="IPR001986">
    <property type="entry name" value="Enolpyruvate_Tfrase_dom"/>
</dbReference>
<dbReference type="AlphaFoldDB" id="A0A7G1H134"/>
<keyword evidence="6 9" id="KW-0808">Transferase</keyword>
<dbReference type="EC" id="2.5.1.19" evidence="9"/>
<dbReference type="PANTHER" id="PTHR21090:SF5">
    <property type="entry name" value="PENTAFUNCTIONAL AROM POLYPEPTIDE"/>
    <property type="match status" value="1"/>
</dbReference>
<dbReference type="InterPro" id="IPR023193">
    <property type="entry name" value="EPSP_synthase_CS"/>
</dbReference>
<comment type="catalytic activity">
    <reaction evidence="8">
        <text>3-phosphoshikimate + phosphoenolpyruvate = 5-O-(1-carboxyvinyl)-3-phosphoshikimate + phosphate</text>
        <dbReference type="Rhea" id="RHEA:21256"/>
        <dbReference type="ChEBI" id="CHEBI:43474"/>
        <dbReference type="ChEBI" id="CHEBI:57701"/>
        <dbReference type="ChEBI" id="CHEBI:58702"/>
        <dbReference type="ChEBI" id="CHEBI:145989"/>
        <dbReference type="EC" id="2.5.1.19"/>
    </reaction>
    <physiologicalReaction direction="left-to-right" evidence="8">
        <dbReference type="Rhea" id="RHEA:21257"/>
    </physiologicalReaction>
</comment>
<evidence type="ECO:0000313" key="12">
    <source>
        <dbReference type="Proteomes" id="UP000516360"/>
    </source>
</evidence>
<dbReference type="GO" id="GO:0003866">
    <property type="term" value="F:3-phosphoshikimate 1-carboxyvinyltransferase activity"/>
    <property type="evidence" value="ECO:0007669"/>
    <property type="project" value="UniProtKB-UniRule"/>
</dbReference>
<dbReference type="CDD" id="cd01556">
    <property type="entry name" value="EPSP_synthase"/>
    <property type="match status" value="1"/>
</dbReference>
<dbReference type="GO" id="GO:0005737">
    <property type="term" value="C:cytoplasm"/>
    <property type="evidence" value="ECO:0007669"/>
    <property type="project" value="UniProtKB-SubCell"/>
</dbReference>
<feature type="domain" description="Enolpyruvate transferase" evidence="10">
    <location>
        <begin position="8"/>
        <end position="83"/>
    </location>
</feature>
<feature type="domain" description="Enolpyruvate transferase" evidence="10">
    <location>
        <begin position="94"/>
        <end position="243"/>
    </location>
</feature>
<feature type="binding site" evidence="9">
    <location>
        <position position="390"/>
    </location>
    <ligand>
        <name>3-phosphoshikimate</name>
        <dbReference type="ChEBI" id="CHEBI:145989"/>
    </ligand>
</feature>
<dbReference type="InterPro" id="IPR036968">
    <property type="entry name" value="Enolpyruvate_Tfrase_sf"/>
</dbReference>
<comment type="similarity">
    <text evidence="3 9">Belongs to the EPSP synthase family.</text>
</comment>
<dbReference type="UniPathway" id="UPA00053">
    <property type="reaction ID" value="UER00089"/>
</dbReference>
<dbReference type="PROSITE" id="PS00885">
    <property type="entry name" value="EPSP_SYNTHASE_2"/>
    <property type="match status" value="1"/>
</dbReference>
<evidence type="ECO:0000256" key="6">
    <source>
        <dbReference type="ARBA" id="ARBA00022679"/>
    </source>
</evidence>
<dbReference type="HAMAP" id="MF_00210">
    <property type="entry name" value="EPSP_synth"/>
    <property type="match status" value="1"/>
</dbReference>
<comment type="caution">
    <text evidence="9">Lacks conserved residue(s) required for the propagation of feature annotation.</text>
</comment>
<feature type="binding site" evidence="9">
    <location>
        <position position="394"/>
    </location>
    <ligand>
        <name>phosphoenolpyruvate</name>
        <dbReference type="ChEBI" id="CHEBI:58702"/>
    </ligand>
</feature>
<comment type="subunit">
    <text evidence="9">Monomer.</text>
</comment>
<reference evidence="11 12" key="1">
    <citation type="submission" date="2020-03" db="EMBL/GenBank/DDBJ databases">
        <title>Complete genome sequences of two sulfur-disproportionating bacterial strains T55J and Mzg5.</title>
        <authorList>
            <person name="Umezawa K."/>
            <person name="Kojima H."/>
            <person name="Kato Y."/>
            <person name="Fukui M."/>
        </authorList>
    </citation>
    <scope>NUCLEOTIDE SEQUENCE [LARGE SCALE GENOMIC DNA]</scope>
    <source>
        <strain evidence="11 12">T55J</strain>
    </source>
</reference>
<accession>A0A7G1H134</accession>
<evidence type="ECO:0000259" key="10">
    <source>
        <dbReference type="Pfam" id="PF00275"/>
    </source>
</evidence>